<protein>
    <submittedName>
        <fullName evidence="2">Uncharacterized protein</fullName>
    </submittedName>
</protein>
<keyword evidence="1" id="KW-0812">Transmembrane</keyword>
<accession>A0A6J4VAK8</accession>
<organism evidence="2">
    <name type="scientific">uncultured Thermomicrobiales bacterium</name>
    <dbReference type="NCBI Taxonomy" id="1645740"/>
    <lineage>
        <taxon>Bacteria</taxon>
        <taxon>Pseudomonadati</taxon>
        <taxon>Thermomicrobiota</taxon>
        <taxon>Thermomicrobia</taxon>
        <taxon>Thermomicrobiales</taxon>
        <taxon>environmental samples</taxon>
    </lineage>
</organism>
<keyword evidence="1" id="KW-0472">Membrane</keyword>
<name>A0A6J4VAK8_9BACT</name>
<evidence type="ECO:0000313" key="2">
    <source>
        <dbReference type="EMBL" id="CAA9570850.1"/>
    </source>
</evidence>
<reference evidence="2" key="1">
    <citation type="submission" date="2020-02" db="EMBL/GenBank/DDBJ databases">
        <authorList>
            <person name="Meier V. D."/>
        </authorList>
    </citation>
    <scope>NUCLEOTIDE SEQUENCE</scope>
    <source>
        <strain evidence="2">AVDCRST_MAG33</strain>
    </source>
</reference>
<feature type="transmembrane region" description="Helical" evidence="1">
    <location>
        <begin position="32"/>
        <end position="49"/>
    </location>
</feature>
<evidence type="ECO:0000256" key="1">
    <source>
        <dbReference type="SAM" id="Phobius"/>
    </source>
</evidence>
<dbReference type="AlphaFoldDB" id="A0A6J4VAK8"/>
<sequence length="92" mass="10198">MGRPIRSTVILGVIFLVTGTGAVDVPSPFPGLMVLIGLGMLIVASGMALNRRRRKYLDSGPPQWPSYVSAFRDTKRITVLPRTTSWPRCRDR</sequence>
<proteinExistence type="predicted"/>
<keyword evidence="1" id="KW-1133">Transmembrane helix</keyword>
<dbReference type="EMBL" id="CADCWK010000294">
    <property type="protein sequence ID" value="CAA9570850.1"/>
    <property type="molecule type" value="Genomic_DNA"/>
</dbReference>
<gene>
    <name evidence="2" type="ORF">AVDCRST_MAG33-2512</name>
</gene>